<evidence type="ECO:0000313" key="3">
    <source>
        <dbReference type="Proteomes" id="UP000694554"/>
    </source>
</evidence>
<keyword evidence="3" id="KW-1185">Reference proteome</keyword>
<dbReference type="GeneTree" id="ENSGT00950000186414"/>
<protein>
    <submittedName>
        <fullName evidence="2">Uncharacterized protein</fullName>
    </submittedName>
</protein>
<organism evidence="2 3">
    <name type="scientific">Phocoena sinus</name>
    <name type="common">Vaquita</name>
    <dbReference type="NCBI Taxonomy" id="42100"/>
    <lineage>
        <taxon>Eukaryota</taxon>
        <taxon>Metazoa</taxon>
        <taxon>Chordata</taxon>
        <taxon>Craniata</taxon>
        <taxon>Vertebrata</taxon>
        <taxon>Euteleostomi</taxon>
        <taxon>Mammalia</taxon>
        <taxon>Eutheria</taxon>
        <taxon>Laurasiatheria</taxon>
        <taxon>Artiodactyla</taxon>
        <taxon>Whippomorpha</taxon>
        <taxon>Cetacea</taxon>
        <taxon>Odontoceti</taxon>
        <taxon>Phocoenidae</taxon>
        <taxon>Phocoena</taxon>
    </lineage>
</organism>
<reference evidence="2" key="2">
    <citation type="submission" date="2025-08" db="UniProtKB">
        <authorList>
            <consortium name="Ensembl"/>
        </authorList>
    </citation>
    <scope>IDENTIFICATION</scope>
</reference>
<name>A0A8C9BX27_PHOSS</name>
<feature type="region of interest" description="Disordered" evidence="1">
    <location>
        <begin position="61"/>
        <end position="98"/>
    </location>
</feature>
<evidence type="ECO:0000313" key="2">
    <source>
        <dbReference type="Ensembl" id="ENSPSNP00000015400.1"/>
    </source>
</evidence>
<dbReference type="AlphaFoldDB" id="A0A8C9BX27"/>
<sequence>MEPRVVRPLGQDLMVERLKSCYGVGGGYPAEVRSCPACRPMPSPRDFGFCSRGDEAGPSLRCYSDERRRGPASPRGALKRGTVSWQGSPSPARASPGHLGKLRRVRGCLCVCFSLRGAC</sequence>
<proteinExistence type="predicted"/>
<reference evidence="2" key="1">
    <citation type="submission" date="2019-08" db="EMBL/GenBank/DDBJ databases">
        <title>Phocoena sinus (Vaquita) genome, mPhoSin1, primary haplotype.</title>
        <authorList>
            <person name="Morin P."/>
            <person name="Mountcastle J."/>
            <person name="Fungtammasan C."/>
            <person name="Rhie A."/>
            <person name="Rojas-Bracho L."/>
            <person name="Smith C.R."/>
            <person name="Taylor B.L."/>
            <person name="Gulland F.M.D."/>
            <person name="Musser W."/>
            <person name="Houck M."/>
            <person name="Haase B."/>
            <person name="Paez S."/>
            <person name="Howe K."/>
            <person name="Torrance J."/>
            <person name="Formenti G."/>
            <person name="Phillippy A."/>
            <person name="Ryder O."/>
            <person name="Jarvis E.D."/>
            <person name="Fedrigo O."/>
        </authorList>
    </citation>
    <scope>NUCLEOTIDE SEQUENCE [LARGE SCALE GENOMIC DNA]</scope>
</reference>
<evidence type="ECO:0000256" key="1">
    <source>
        <dbReference type="SAM" id="MobiDB-lite"/>
    </source>
</evidence>
<accession>A0A8C9BX27</accession>
<dbReference type="Proteomes" id="UP000694554">
    <property type="component" value="Chromosome 13"/>
</dbReference>
<dbReference type="Ensembl" id="ENSPSNT00000017385.1">
    <property type="protein sequence ID" value="ENSPSNP00000015400.1"/>
    <property type="gene ID" value="ENSPSNG00000011351.1"/>
</dbReference>
<reference evidence="2" key="3">
    <citation type="submission" date="2025-09" db="UniProtKB">
        <authorList>
            <consortium name="Ensembl"/>
        </authorList>
    </citation>
    <scope>IDENTIFICATION</scope>
</reference>